<dbReference type="InterPro" id="IPR029068">
    <property type="entry name" value="Glyas_Bleomycin-R_OHBP_Dase"/>
</dbReference>
<dbReference type="Proteomes" id="UP000177791">
    <property type="component" value="Unassembled WGS sequence"/>
</dbReference>
<evidence type="ECO:0000313" key="1">
    <source>
        <dbReference type="EMBL" id="OGX86592.1"/>
    </source>
</evidence>
<gene>
    <name evidence="1" type="ORF">BEN48_12500</name>
</gene>
<dbReference type="EMBL" id="MDZC01000048">
    <property type="protein sequence ID" value="OGX86592.1"/>
    <property type="molecule type" value="Genomic_DNA"/>
</dbReference>
<sequence>MEQKPTAMEIGVLPADWEETVDFYSQILNLPPDYITKDKVLFHTSEYDLYLINLVTNHASLFAEKFPPTYFRVRDLGMVETIYQNVLKKIPGAGQFQKKTTLLAYPFPNAETSESEARTITMASVVIKPKTECKAQVEMTLGVIHNPPY</sequence>
<accession>A0A1G1T6U1</accession>
<proteinExistence type="predicted"/>
<dbReference type="RefSeq" id="WP_070733718.1">
    <property type="nucleotide sequence ID" value="NZ_MDZC01000048.1"/>
</dbReference>
<name>A0A1G1T6U1_9BACT</name>
<dbReference type="AlphaFoldDB" id="A0A1G1T6U1"/>
<dbReference type="SUPFAM" id="SSF54593">
    <property type="entry name" value="Glyoxalase/Bleomycin resistance protein/Dihydroxybiphenyl dioxygenase"/>
    <property type="match status" value="1"/>
</dbReference>
<organism evidence="1 2">
    <name type="scientific">Hymenobacter glacialis</name>
    <dbReference type="NCBI Taxonomy" id="1908236"/>
    <lineage>
        <taxon>Bacteria</taxon>
        <taxon>Pseudomonadati</taxon>
        <taxon>Bacteroidota</taxon>
        <taxon>Cytophagia</taxon>
        <taxon>Cytophagales</taxon>
        <taxon>Hymenobacteraceae</taxon>
        <taxon>Hymenobacter</taxon>
    </lineage>
</organism>
<dbReference type="OrthoDB" id="9824967at2"/>
<reference evidence="1 2" key="1">
    <citation type="submission" date="2016-08" db="EMBL/GenBank/DDBJ databases">
        <title>Hymenobacter coccineus sp. nov., Hymenobacter lapidarius sp. nov. and Hymenobacter glacialis sp. nov., isolated from Antarctic soil.</title>
        <authorList>
            <person name="Sedlacek I."/>
            <person name="Kralova S."/>
            <person name="Kyrova K."/>
            <person name="Maslanova I."/>
            <person name="Stankova E."/>
            <person name="Vrbovska V."/>
            <person name="Nemec M."/>
            <person name="Bartak M."/>
            <person name="Svec P."/>
            <person name="Busse H.-J."/>
            <person name="Pantucek R."/>
        </authorList>
    </citation>
    <scope>NUCLEOTIDE SEQUENCE [LARGE SCALE GENOMIC DNA]</scope>
    <source>
        <strain evidence="1 2">CCM 8648</strain>
    </source>
</reference>
<protein>
    <submittedName>
        <fullName evidence="1">Uncharacterized protein</fullName>
    </submittedName>
</protein>
<keyword evidence="2" id="KW-1185">Reference proteome</keyword>
<evidence type="ECO:0000313" key="2">
    <source>
        <dbReference type="Proteomes" id="UP000177791"/>
    </source>
</evidence>
<comment type="caution">
    <text evidence="1">The sequence shown here is derived from an EMBL/GenBank/DDBJ whole genome shotgun (WGS) entry which is preliminary data.</text>
</comment>